<sequence length="300" mass="33598">MSVKAQILSLREKLNAGKPTSLLVDVMAANIDDYAVESTFYDLPFDVICLILSKVTTTIRYSLANEILSNSASKFGKQAVTLLQYLDCETIGAEYATNLIKNLVECPIIRELINTNDKLEVPTPRHSGLSIPRPSSRVRRNSLTPTIHTHVKRESESTVPSEDITALKRSNMNILNELENFIDKIETDSSTENPNHTKRIRRFTSDTTLRLNPMPNNDDLDDIFQAIMNGNLPLVKSIISKNRKEINHKNNDNNYPIHIASKYGNLAICELLVNSGADMNQKGYSQLTSGGQTRPLSLFH</sequence>
<keyword evidence="2" id="KW-0040">ANK repeat</keyword>
<dbReference type="PROSITE" id="PS50297">
    <property type="entry name" value="ANK_REP_REGION"/>
    <property type="match status" value="1"/>
</dbReference>
<feature type="repeat" description="ANK" evidence="2">
    <location>
        <begin position="252"/>
        <end position="284"/>
    </location>
</feature>
<proteinExistence type="predicted"/>
<organism evidence="4 5">
    <name type="scientific">Trichomonas vaginalis (strain ATCC PRA-98 / G3)</name>
    <dbReference type="NCBI Taxonomy" id="412133"/>
    <lineage>
        <taxon>Eukaryota</taxon>
        <taxon>Metamonada</taxon>
        <taxon>Parabasalia</taxon>
        <taxon>Trichomonadida</taxon>
        <taxon>Trichomonadidae</taxon>
        <taxon>Trichomonas</taxon>
    </lineage>
</organism>
<evidence type="ECO:0000313" key="4">
    <source>
        <dbReference type="EMBL" id="EAY23057.1"/>
    </source>
</evidence>
<dbReference type="Gene3D" id="1.25.40.20">
    <property type="entry name" value="Ankyrin repeat-containing domain"/>
    <property type="match status" value="1"/>
</dbReference>
<evidence type="ECO:0000256" key="2">
    <source>
        <dbReference type="PROSITE-ProRule" id="PRU00023"/>
    </source>
</evidence>
<gene>
    <name evidence="4" type="ORF">TVAG_182930</name>
</gene>
<dbReference type="InterPro" id="IPR036770">
    <property type="entry name" value="Ankyrin_rpt-contain_sf"/>
</dbReference>
<accession>A2D931</accession>
<dbReference type="Pfam" id="PF13637">
    <property type="entry name" value="Ank_4"/>
    <property type="match status" value="1"/>
</dbReference>
<dbReference type="Proteomes" id="UP000001542">
    <property type="component" value="Unassembled WGS sequence"/>
</dbReference>
<protein>
    <submittedName>
        <fullName evidence="4">Uncharacterized protein</fullName>
    </submittedName>
</protein>
<dbReference type="GO" id="GO:0008289">
    <property type="term" value="F:lipid binding"/>
    <property type="evidence" value="ECO:0007669"/>
    <property type="project" value="UniProtKB-KW"/>
</dbReference>
<dbReference type="EMBL" id="DS113180">
    <property type="protein sequence ID" value="EAY23057.1"/>
    <property type="molecule type" value="Genomic_DNA"/>
</dbReference>
<dbReference type="SMR" id="A2D931"/>
<dbReference type="InterPro" id="IPR002110">
    <property type="entry name" value="Ankyrin_rpt"/>
</dbReference>
<dbReference type="PANTHER" id="PTHR24119:SF0">
    <property type="entry name" value="ACYL-COA-BINDING DOMAIN-CONTAINING PROTEIN 6"/>
    <property type="match status" value="1"/>
</dbReference>
<feature type="region of interest" description="Disordered" evidence="3">
    <location>
        <begin position="123"/>
        <end position="145"/>
    </location>
</feature>
<keyword evidence="5" id="KW-1185">Reference proteome</keyword>
<reference evidence="4" key="1">
    <citation type="submission" date="2006-10" db="EMBL/GenBank/DDBJ databases">
        <authorList>
            <person name="Amadeo P."/>
            <person name="Zhao Q."/>
            <person name="Wortman J."/>
            <person name="Fraser-Liggett C."/>
            <person name="Carlton J."/>
        </authorList>
    </citation>
    <scope>NUCLEOTIDE SEQUENCE</scope>
    <source>
        <strain evidence="4">G3</strain>
    </source>
</reference>
<reference evidence="4" key="2">
    <citation type="journal article" date="2007" name="Science">
        <title>Draft genome sequence of the sexually transmitted pathogen Trichomonas vaginalis.</title>
        <authorList>
            <person name="Carlton J.M."/>
            <person name="Hirt R.P."/>
            <person name="Silva J.C."/>
            <person name="Delcher A.L."/>
            <person name="Schatz M."/>
            <person name="Zhao Q."/>
            <person name="Wortman J.R."/>
            <person name="Bidwell S.L."/>
            <person name="Alsmark U.C.M."/>
            <person name="Besteiro S."/>
            <person name="Sicheritz-Ponten T."/>
            <person name="Noel C.J."/>
            <person name="Dacks J.B."/>
            <person name="Foster P.G."/>
            <person name="Simillion C."/>
            <person name="Van de Peer Y."/>
            <person name="Miranda-Saavedra D."/>
            <person name="Barton G.J."/>
            <person name="Westrop G.D."/>
            <person name="Mueller S."/>
            <person name="Dessi D."/>
            <person name="Fiori P.L."/>
            <person name="Ren Q."/>
            <person name="Paulsen I."/>
            <person name="Zhang H."/>
            <person name="Bastida-Corcuera F.D."/>
            <person name="Simoes-Barbosa A."/>
            <person name="Brown M.T."/>
            <person name="Hayes R.D."/>
            <person name="Mukherjee M."/>
            <person name="Okumura C.Y."/>
            <person name="Schneider R."/>
            <person name="Smith A.J."/>
            <person name="Vanacova S."/>
            <person name="Villalvazo M."/>
            <person name="Haas B.J."/>
            <person name="Pertea M."/>
            <person name="Feldblyum T.V."/>
            <person name="Utterback T.R."/>
            <person name="Shu C.L."/>
            <person name="Osoegawa K."/>
            <person name="de Jong P.J."/>
            <person name="Hrdy I."/>
            <person name="Horvathova L."/>
            <person name="Zubacova Z."/>
            <person name="Dolezal P."/>
            <person name="Malik S.B."/>
            <person name="Logsdon J.M. Jr."/>
            <person name="Henze K."/>
            <person name="Gupta A."/>
            <person name="Wang C.C."/>
            <person name="Dunne R.L."/>
            <person name="Upcroft J.A."/>
            <person name="Upcroft P."/>
            <person name="White O."/>
            <person name="Salzberg S.L."/>
            <person name="Tang P."/>
            <person name="Chiu C.-H."/>
            <person name="Lee Y.-S."/>
            <person name="Embley T.M."/>
            <person name="Coombs G.H."/>
            <person name="Mottram J.C."/>
            <person name="Tachezy J."/>
            <person name="Fraser-Liggett C.M."/>
            <person name="Johnson P.J."/>
        </authorList>
    </citation>
    <scope>NUCLEOTIDE SEQUENCE [LARGE SCALE GENOMIC DNA]</scope>
    <source>
        <strain evidence="4">G3</strain>
    </source>
</reference>
<dbReference type="OrthoDB" id="194358at2759"/>
<evidence type="ECO:0000313" key="5">
    <source>
        <dbReference type="Proteomes" id="UP000001542"/>
    </source>
</evidence>
<dbReference type="SUPFAM" id="SSF48403">
    <property type="entry name" value="Ankyrin repeat"/>
    <property type="match status" value="1"/>
</dbReference>
<dbReference type="AlphaFoldDB" id="A2D931"/>
<keyword evidence="1" id="KW-0446">Lipid-binding</keyword>
<dbReference type="InParanoid" id="A2D931"/>
<dbReference type="SMART" id="SM00248">
    <property type="entry name" value="ANK"/>
    <property type="match status" value="2"/>
</dbReference>
<evidence type="ECO:0000256" key="3">
    <source>
        <dbReference type="SAM" id="MobiDB-lite"/>
    </source>
</evidence>
<evidence type="ECO:0000256" key="1">
    <source>
        <dbReference type="ARBA" id="ARBA00023121"/>
    </source>
</evidence>
<dbReference type="VEuPathDB" id="TrichDB:TVAG_182930"/>
<dbReference type="PROSITE" id="PS50088">
    <property type="entry name" value="ANK_REPEAT"/>
    <property type="match status" value="1"/>
</dbReference>
<dbReference type="PANTHER" id="PTHR24119">
    <property type="entry name" value="ACYL-COA-BINDING DOMAIN-CONTAINING PROTEIN 6"/>
    <property type="match status" value="1"/>
</dbReference>
<name>A2D931_TRIV3</name>